<dbReference type="CDD" id="cd05286">
    <property type="entry name" value="QOR2"/>
    <property type="match status" value="1"/>
</dbReference>
<organism evidence="4 5">
    <name type="scientific">Undibacterium umbellatum</name>
    <dbReference type="NCBI Taxonomy" id="2762300"/>
    <lineage>
        <taxon>Bacteria</taxon>
        <taxon>Pseudomonadati</taxon>
        <taxon>Pseudomonadota</taxon>
        <taxon>Betaproteobacteria</taxon>
        <taxon>Burkholderiales</taxon>
        <taxon>Oxalobacteraceae</taxon>
        <taxon>Undibacterium</taxon>
    </lineage>
</organism>
<dbReference type="InterPro" id="IPR013149">
    <property type="entry name" value="ADH-like_C"/>
</dbReference>
<evidence type="ECO:0000313" key="5">
    <source>
        <dbReference type="Proteomes" id="UP000646911"/>
    </source>
</evidence>
<dbReference type="Gene3D" id="3.90.180.10">
    <property type="entry name" value="Medium-chain alcohol dehydrogenases, catalytic domain"/>
    <property type="match status" value="1"/>
</dbReference>
<dbReference type="SUPFAM" id="SSF51735">
    <property type="entry name" value="NAD(P)-binding Rossmann-fold domains"/>
    <property type="match status" value="1"/>
</dbReference>
<accession>A0ABR6Z8Q1</accession>
<dbReference type="InterPro" id="IPR047618">
    <property type="entry name" value="QOR-like"/>
</dbReference>
<dbReference type="PANTHER" id="PTHR48106">
    <property type="entry name" value="QUINONE OXIDOREDUCTASE PIG3-RELATED"/>
    <property type="match status" value="1"/>
</dbReference>
<evidence type="ECO:0000256" key="1">
    <source>
        <dbReference type="ARBA" id="ARBA00022857"/>
    </source>
</evidence>
<sequence length="324" mass="34307">MQAIIVNQFGGPEQLQLQEVPAPTGEVIVNAAWAGVNFVDIYQREGRYPGVKLPWAMGIEGTGIVASAPADSSWRVGDRVAYTIGVQGSYASQVAVPVAHLMRVPDEVSLRDACAAIEHGLTAIMLVDQVARLPRSGAVLVHAAAGGVGGWLVQILLARGLTVFGTASSASKADWLRSVGVQPVRYDDGSKWLAQVLDQTQGRGVDVVFDSVGKSTFTQSLELVAACGHVILFGAASGQPDPVDVLQLMKKSITLTRPVLPHYLNTAEALQEAASKVFQYLATGMVSLRIHAEYPLADVAQAHIALAERGTQGKLLLSINPQLS</sequence>
<dbReference type="Pfam" id="PF08240">
    <property type="entry name" value="ADH_N"/>
    <property type="match status" value="1"/>
</dbReference>
<keyword evidence="2" id="KW-0560">Oxidoreductase</keyword>
<dbReference type="InterPro" id="IPR011032">
    <property type="entry name" value="GroES-like_sf"/>
</dbReference>
<dbReference type="Pfam" id="PF00107">
    <property type="entry name" value="ADH_zinc_N"/>
    <property type="match status" value="1"/>
</dbReference>
<evidence type="ECO:0000313" key="4">
    <source>
        <dbReference type="EMBL" id="MBC3908148.1"/>
    </source>
</evidence>
<dbReference type="Gene3D" id="3.40.50.720">
    <property type="entry name" value="NAD(P)-binding Rossmann-like Domain"/>
    <property type="match status" value="1"/>
</dbReference>
<reference evidence="4 5" key="1">
    <citation type="submission" date="2020-08" db="EMBL/GenBank/DDBJ databases">
        <title>Novel species isolated from subtropical streams in China.</title>
        <authorList>
            <person name="Lu H."/>
        </authorList>
    </citation>
    <scope>NUCLEOTIDE SEQUENCE [LARGE SCALE GENOMIC DNA]</scope>
    <source>
        <strain evidence="4 5">NL8W</strain>
    </source>
</reference>
<comment type="caution">
    <text evidence="4">The sequence shown here is derived from an EMBL/GenBank/DDBJ whole genome shotgun (WGS) entry which is preliminary data.</text>
</comment>
<dbReference type="InterPro" id="IPR020843">
    <property type="entry name" value="ER"/>
</dbReference>
<proteinExistence type="predicted"/>
<dbReference type="RefSeq" id="WP_186953692.1">
    <property type="nucleotide sequence ID" value="NZ_JACOFX010000004.1"/>
</dbReference>
<name>A0ABR6Z8Q1_9BURK</name>
<protein>
    <submittedName>
        <fullName evidence="4">Quinone oxidoreductase</fullName>
    </submittedName>
</protein>
<gene>
    <name evidence="4" type="ORF">H8L47_11330</name>
</gene>
<dbReference type="InterPro" id="IPR036291">
    <property type="entry name" value="NAD(P)-bd_dom_sf"/>
</dbReference>
<dbReference type="SMART" id="SM00829">
    <property type="entry name" value="PKS_ER"/>
    <property type="match status" value="1"/>
</dbReference>
<evidence type="ECO:0000259" key="3">
    <source>
        <dbReference type="SMART" id="SM00829"/>
    </source>
</evidence>
<dbReference type="InterPro" id="IPR013154">
    <property type="entry name" value="ADH-like_N"/>
</dbReference>
<keyword evidence="5" id="KW-1185">Reference proteome</keyword>
<dbReference type="Proteomes" id="UP000646911">
    <property type="component" value="Unassembled WGS sequence"/>
</dbReference>
<dbReference type="EMBL" id="JACOFX010000004">
    <property type="protein sequence ID" value="MBC3908148.1"/>
    <property type="molecule type" value="Genomic_DNA"/>
</dbReference>
<dbReference type="SUPFAM" id="SSF50129">
    <property type="entry name" value="GroES-like"/>
    <property type="match status" value="1"/>
</dbReference>
<keyword evidence="1" id="KW-0521">NADP</keyword>
<dbReference type="PANTHER" id="PTHR48106:SF13">
    <property type="entry name" value="QUINONE OXIDOREDUCTASE-RELATED"/>
    <property type="match status" value="1"/>
</dbReference>
<evidence type="ECO:0000256" key="2">
    <source>
        <dbReference type="ARBA" id="ARBA00023002"/>
    </source>
</evidence>
<feature type="domain" description="Enoyl reductase (ER)" evidence="3">
    <location>
        <begin position="10"/>
        <end position="317"/>
    </location>
</feature>